<dbReference type="InterPro" id="IPR001948">
    <property type="entry name" value="Peptidase_M18"/>
</dbReference>
<keyword evidence="8 11" id="KW-0378">Hydrolase</keyword>
<evidence type="ECO:0000256" key="9">
    <source>
        <dbReference type="ARBA" id="ARBA00022833"/>
    </source>
</evidence>
<dbReference type="GO" id="GO:0008270">
    <property type="term" value="F:zinc ion binding"/>
    <property type="evidence" value="ECO:0007669"/>
    <property type="project" value="InterPro"/>
</dbReference>
<dbReference type="NCBIfam" id="NF002759">
    <property type="entry name" value="PRK02813.1"/>
    <property type="match status" value="1"/>
</dbReference>
<evidence type="ECO:0000256" key="11">
    <source>
        <dbReference type="RuleBase" id="RU004386"/>
    </source>
</evidence>
<dbReference type="RefSeq" id="XP_049182525.1">
    <property type="nucleotide sequence ID" value="XM_049325208.1"/>
</dbReference>
<keyword evidence="5 11" id="KW-0031">Aminopeptidase</keyword>
<proteinExistence type="inferred from homology"/>
<dbReference type="AlphaFoldDB" id="A0AAI9T284"/>
<dbReference type="InterPro" id="IPR023358">
    <property type="entry name" value="Peptidase_M18_dom2"/>
</dbReference>
<dbReference type="FunFam" id="2.30.250.10:FF:000001">
    <property type="entry name" value="Aspartyl aminopeptidase 1"/>
    <property type="match status" value="1"/>
</dbReference>
<evidence type="ECO:0000256" key="12">
    <source>
        <dbReference type="SAM" id="MobiDB-lite"/>
    </source>
</evidence>
<evidence type="ECO:0000256" key="8">
    <source>
        <dbReference type="ARBA" id="ARBA00022801"/>
    </source>
</evidence>
<feature type="region of interest" description="Disordered" evidence="12">
    <location>
        <begin position="196"/>
        <end position="218"/>
    </location>
</feature>
<evidence type="ECO:0000256" key="2">
    <source>
        <dbReference type="ARBA" id="ARBA00001947"/>
    </source>
</evidence>
<dbReference type="GO" id="GO:0006508">
    <property type="term" value="P:proteolysis"/>
    <property type="evidence" value="ECO:0007669"/>
    <property type="project" value="UniProtKB-KW"/>
</dbReference>
<comment type="caution">
    <text evidence="13">The sequence shown here is derived from an EMBL/GenBank/DDBJ whole genome shotgun (WGS) entry which is preliminary data.</text>
</comment>
<dbReference type="EMBL" id="JAHUZD010000021">
    <property type="protein sequence ID" value="KAI3406780.2"/>
    <property type="molecule type" value="Genomic_DNA"/>
</dbReference>
<keyword evidence="14" id="KW-1185">Reference proteome</keyword>
<dbReference type="PRINTS" id="PR00932">
    <property type="entry name" value="AMINO1PTASE"/>
</dbReference>
<dbReference type="CDD" id="cd05658">
    <property type="entry name" value="M18_DAP"/>
    <property type="match status" value="1"/>
</dbReference>
<accession>A0AAI9T284</accession>
<evidence type="ECO:0000256" key="6">
    <source>
        <dbReference type="ARBA" id="ARBA00022670"/>
    </source>
</evidence>
<evidence type="ECO:0000256" key="7">
    <source>
        <dbReference type="ARBA" id="ARBA00022723"/>
    </source>
</evidence>
<dbReference type="Gene3D" id="3.40.630.10">
    <property type="entry name" value="Zn peptidases"/>
    <property type="match status" value="1"/>
</dbReference>
<dbReference type="Proteomes" id="UP001202479">
    <property type="component" value="Unassembled WGS sequence"/>
</dbReference>
<dbReference type="Pfam" id="PF02127">
    <property type="entry name" value="Peptidase_M18"/>
    <property type="match status" value="1"/>
</dbReference>
<evidence type="ECO:0000313" key="14">
    <source>
        <dbReference type="Proteomes" id="UP001202479"/>
    </source>
</evidence>
<organism evidence="13 14">
    <name type="scientific">Candida oxycetoniae</name>
    <dbReference type="NCBI Taxonomy" id="497107"/>
    <lineage>
        <taxon>Eukaryota</taxon>
        <taxon>Fungi</taxon>
        <taxon>Dikarya</taxon>
        <taxon>Ascomycota</taxon>
        <taxon>Saccharomycotina</taxon>
        <taxon>Pichiomycetes</taxon>
        <taxon>Debaryomycetaceae</taxon>
        <taxon>Candida/Lodderomyces clade</taxon>
        <taxon>Candida</taxon>
    </lineage>
</organism>
<dbReference type="GeneID" id="73378002"/>
<evidence type="ECO:0000313" key="13">
    <source>
        <dbReference type="EMBL" id="KAI3406780.2"/>
    </source>
</evidence>
<keyword evidence="9 11" id="KW-0862">Zinc</keyword>
<evidence type="ECO:0000256" key="10">
    <source>
        <dbReference type="ARBA" id="ARBA00023049"/>
    </source>
</evidence>
<protein>
    <recommendedName>
        <fullName evidence="4">aspartyl aminopeptidase</fullName>
        <ecNumber evidence="4">3.4.11.21</ecNumber>
    </recommendedName>
</protein>
<evidence type="ECO:0000256" key="4">
    <source>
        <dbReference type="ARBA" id="ARBA00011965"/>
    </source>
</evidence>
<evidence type="ECO:0000256" key="5">
    <source>
        <dbReference type="ARBA" id="ARBA00022438"/>
    </source>
</evidence>
<dbReference type="EC" id="3.4.11.21" evidence="4"/>
<dbReference type="GO" id="GO:0000324">
    <property type="term" value="C:fungal-type vacuole"/>
    <property type="evidence" value="ECO:0007669"/>
    <property type="project" value="TreeGrafter"/>
</dbReference>
<comment type="cofactor">
    <cofactor evidence="2">
        <name>Zn(2+)</name>
        <dbReference type="ChEBI" id="CHEBI:29105"/>
    </cofactor>
</comment>
<evidence type="ECO:0000256" key="1">
    <source>
        <dbReference type="ARBA" id="ARBA00001335"/>
    </source>
</evidence>
<sequence>MTVTTDQTVALKYAQDFVDFVNESPTPYHAVDSVKKMLVNEGFEEIVERNNWSKSYKLAKNGKYFVTRNGSSIIAFTVGGKYENGNGIAIVGAHTDSPCLRIKPISKRTSEGFITIGVEQYGGLIAHTWFDRDLSVAGRVYVNEEGQFVPKLLKIDKPLLRIPTLAIHLNREVNTKFEFNKETKLVPIAGQTALDKNENENGKKTAATEGGNKHSCSDDPNLQMTQEQFESVRNVISRHNKSLIELIAKELNVEPSQIEDFELLLFDHQKSVIGGLNDEFIFSPRLDNLTSCFAATQGLIESVDQLPNEKGIQMISLFDHEEIGSRSSHGADSSFLPDIIQRLAKINFNNVKEKESGSGSVDFFHEIVSKSFLLSSDMAHGIHPNYGEAYESQHRPQVNMGPVIKINANQRYATNSPGIVLIKKVADRAKVPLQLFVVRNDSPCGSTIGPLLSSKLGIRTLDLGNPQLSMHSIRETGGTYDVIKLMDLFKSYFENYVDLDSKILCDHL</sequence>
<dbReference type="SUPFAM" id="SSF101821">
    <property type="entry name" value="Aminopeptidase/glucanase lid domain"/>
    <property type="match status" value="1"/>
</dbReference>
<keyword evidence="7 11" id="KW-0479">Metal-binding</keyword>
<gene>
    <name evidence="13" type="ORF">KGF56_000385</name>
</gene>
<evidence type="ECO:0000256" key="3">
    <source>
        <dbReference type="ARBA" id="ARBA00008290"/>
    </source>
</evidence>
<comment type="similarity">
    <text evidence="3 11">Belongs to the peptidase M18 family.</text>
</comment>
<dbReference type="PANTHER" id="PTHR28570:SF3">
    <property type="entry name" value="ASPARTYL AMINOPEPTIDASE"/>
    <property type="match status" value="1"/>
</dbReference>
<comment type="catalytic activity">
    <reaction evidence="1">
        <text>Release of an N-terminal aspartate or glutamate from a peptide, with a preference for aspartate.</text>
        <dbReference type="EC" id="3.4.11.21"/>
    </reaction>
</comment>
<keyword evidence="6 11" id="KW-0645">Protease</keyword>
<reference evidence="13" key="1">
    <citation type="journal article" date="2022" name="DNA Res.">
        <title>Genome analysis of five recently described species of the CUG-Ser clade uncovers Candida theae as a new hybrid lineage with pathogenic potential in the Candida parapsilosis species complex.</title>
        <authorList>
            <person name="Mixao V."/>
            <person name="Del Olmo V."/>
            <person name="Hegedusova E."/>
            <person name="Saus E."/>
            <person name="Pryszcz L."/>
            <person name="Cillingova A."/>
            <person name="Nosek J."/>
            <person name="Gabaldon T."/>
        </authorList>
    </citation>
    <scope>NUCLEOTIDE SEQUENCE</scope>
    <source>
        <strain evidence="13">CBS 10844</strain>
    </source>
</reference>
<dbReference type="Gene3D" id="2.30.250.10">
    <property type="entry name" value="Aminopeptidase i, Domain 2"/>
    <property type="match status" value="1"/>
</dbReference>
<dbReference type="PANTHER" id="PTHR28570">
    <property type="entry name" value="ASPARTYL AMINOPEPTIDASE"/>
    <property type="match status" value="1"/>
</dbReference>
<dbReference type="GO" id="GO:0070006">
    <property type="term" value="F:metalloaminopeptidase activity"/>
    <property type="evidence" value="ECO:0007669"/>
    <property type="project" value="TreeGrafter"/>
</dbReference>
<dbReference type="SUPFAM" id="SSF53187">
    <property type="entry name" value="Zn-dependent exopeptidases"/>
    <property type="match status" value="1"/>
</dbReference>
<keyword evidence="10 11" id="KW-0482">Metalloprotease</keyword>
<name>A0AAI9T284_9ASCO</name>